<dbReference type="EMBL" id="JAERRK010000003">
    <property type="protein sequence ID" value="MBL1082204.1"/>
    <property type="molecule type" value="Genomic_DNA"/>
</dbReference>
<gene>
    <name evidence="1" type="ORF">JK359_09445</name>
</gene>
<dbReference type="Proteomes" id="UP000661858">
    <property type="component" value="Unassembled WGS sequence"/>
</dbReference>
<proteinExistence type="predicted"/>
<comment type="caution">
    <text evidence="1">The sequence shown here is derived from an EMBL/GenBank/DDBJ whole genome shotgun (WGS) entry which is preliminary data.</text>
</comment>
<keyword evidence="2" id="KW-1185">Reference proteome</keyword>
<evidence type="ECO:0000313" key="2">
    <source>
        <dbReference type="Proteomes" id="UP000661858"/>
    </source>
</evidence>
<organism evidence="1 2">
    <name type="scientific">Streptomyces actinomycinicus</name>
    <dbReference type="NCBI Taxonomy" id="1695166"/>
    <lineage>
        <taxon>Bacteria</taxon>
        <taxon>Bacillati</taxon>
        <taxon>Actinomycetota</taxon>
        <taxon>Actinomycetes</taxon>
        <taxon>Kitasatosporales</taxon>
        <taxon>Streptomycetaceae</taxon>
        <taxon>Streptomyces</taxon>
    </lineage>
</organism>
<evidence type="ECO:0000313" key="1">
    <source>
        <dbReference type="EMBL" id="MBL1082204.1"/>
    </source>
</evidence>
<sequence length="56" mass="6556">MNDDPMRAMIRDEILKAMQEARPAQYTRADLEHMSPEQIAHARRAGHFDDLMFGRN</sequence>
<dbReference type="RefSeq" id="WP_201833876.1">
    <property type="nucleotide sequence ID" value="NZ_JAERRK010000003.1"/>
</dbReference>
<name>A0A937EHJ1_9ACTN</name>
<accession>A0A937EHJ1</accession>
<reference evidence="1" key="1">
    <citation type="submission" date="2021-01" db="EMBL/GenBank/DDBJ databases">
        <title>WGS of actinomycetes isolated from Thailand.</title>
        <authorList>
            <person name="Thawai C."/>
        </authorList>
    </citation>
    <scope>NUCLEOTIDE SEQUENCE</scope>
    <source>
        <strain evidence="1">RCU-197</strain>
    </source>
</reference>
<dbReference type="AlphaFoldDB" id="A0A937EHJ1"/>
<protein>
    <submittedName>
        <fullName evidence="1">Uncharacterized protein</fullName>
    </submittedName>
</protein>